<keyword evidence="5" id="KW-0479">Metal-binding</keyword>
<dbReference type="InterPro" id="IPR012340">
    <property type="entry name" value="NA-bd_OB-fold"/>
</dbReference>
<dbReference type="Pfam" id="PF00575">
    <property type="entry name" value="S1"/>
    <property type="match status" value="1"/>
</dbReference>
<dbReference type="PANTHER" id="PTHR11252:SF0">
    <property type="entry name" value="POLYRIBONUCLEOTIDE NUCLEOTIDYLTRANSFERASE 1, MITOCHONDRIAL"/>
    <property type="match status" value="1"/>
</dbReference>
<keyword evidence="5" id="KW-0460">Magnesium</keyword>
<comment type="caution">
    <text evidence="7">The sequence shown here is derived from an EMBL/GenBank/DDBJ whole genome shotgun (WGS) entry which is preliminary data.</text>
</comment>
<dbReference type="InterPro" id="IPR001247">
    <property type="entry name" value="ExoRNase_PH_dom1"/>
</dbReference>
<feature type="binding site" evidence="5">
    <location>
        <position position="486"/>
    </location>
    <ligand>
        <name>Mg(2+)</name>
        <dbReference type="ChEBI" id="CHEBI:18420"/>
    </ligand>
</feature>
<dbReference type="AlphaFoldDB" id="A0A2M8KRF4"/>
<dbReference type="EMBL" id="PFED01000190">
    <property type="protein sequence ID" value="PJE62504.1"/>
    <property type="molecule type" value="Genomic_DNA"/>
</dbReference>
<dbReference type="InterPro" id="IPR004087">
    <property type="entry name" value="KH_dom"/>
</dbReference>
<keyword evidence="2 5" id="KW-0808">Transferase</keyword>
<gene>
    <name evidence="5" type="primary">pnp</name>
    <name evidence="7" type="ORF">COU88_04675</name>
</gene>
<dbReference type="GO" id="GO:0000175">
    <property type="term" value="F:3'-5'-RNA exonuclease activity"/>
    <property type="evidence" value="ECO:0007669"/>
    <property type="project" value="TreeGrafter"/>
</dbReference>
<dbReference type="InterPro" id="IPR004088">
    <property type="entry name" value="KH_dom_type_1"/>
</dbReference>
<dbReference type="CDD" id="cd02393">
    <property type="entry name" value="KH-I_PNPase"/>
    <property type="match status" value="1"/>
</dbReference>
<keyword evidence="3 5" id="KW-0548">Nucleotidyltransferase</keyword>
<reference evidence="8" key="1">
    <citation type="submission" date="2017-09" db="EMBL/GenBank/DDBJ databases">
        <title>Depth-based differentiation of microbial function through sediment-hosted aquifers and enrichment of novel symbionts in the deep terrestrial subsurface.</title>
        <authorList>
            <person name="Probst A.J."/>
            <person name="Ladd B."/>
            <person name="Jarett J.K."/>
            <person name="Geller-Mcgrath D.E."/>
            <person name="Sieber C.M.K."/>
            <person name="Emerson J.B."/>
            <person name="Anantharaman K."/>
            <person name="Thomas B.C."/>
            <person name="Malmstrom R."/>
            <person name="Stieglmeier M."/>
            <person name="Klingl A."/>
            <person name="Woyke T."/>
            <person name="Ryan C.M."/>
            <person name="Banfield J.F."/>
        </authorList>
    </citation>
    <scope>NUCLEOTIDE SEQUENCE [LARGE SCALE GENOMIC DNA]</scope>
</reference>
<comment type="function">
    <text evidence="5">Involved in mRNA degradation. Catalyzes the phosphorolysis of single-stranded polyribonucleotides processively in the 3'- to 5'-direction.</text>
</comment>
<dbReference type="FunFam" id="3.30.1370.10:FF:000001">
    <property type="entry name" value="Polyribonucleotide nucleotidyltransferase"/>
    <property type="match status" value="1"/>
</dbReference>
<dbReference type="SUPFAM" id="SSF46915">
    <property type="entry name" value="Polynucleotide phosphorylase/guanosine pentaphosphate synthase (PNPase/GPSI), domain 3"/>
    <property type="match status" value="1"/>
</dbReference>
<proteinExistence type="inferred from homology"/>
<comment type="similarity">
    <text evidence="1 5">Belongs to the polyribonucleotide nucleotidyltransferase family.</text>
</comment>
<keyword evidence="5" id="KW-0963">Cytoplasm</keyword>
<dbReference type="Pfam" id="PF03725">
    <property type="entry name" value="RNase_PH_C"/>
    <property type="match status" value="1"/>
</dbReference>
<sequence length="702" mass="76915">MKEKRIDFDLAGRSISFRIGAVAQQATASVITQYGETTILTTVVVGKENSKLDYFPLNLEYAERLYAGGKIKGSRWVKREGRPTDEAILTGRMIDRSVRPLFANDFRKDVQIINTLLSIDGKNSPDIVAALSTACALSVCDIPWNGPIATTRIGYVAPNGDAKGHYMVNPTSEEEAISLFDLVVSSNKSEVVMIECKAEQVNNEAVVTGIAEAVSQNAKIVTVFEKLRSELGISFKPQESDEKLVEKIVHKYEKELKKMLSEMADKENVGGGGMSELEEKITKEFELEEGVFSMFMPALFKKTMKKLVFKDQKRADGRAFDEVRPLSAQVGVIPRVHGSALFSRGETQVLSIATLGPLSMQQWIEDPEGQVMKRYIHHYSMPPYSVGETGRIGSPSRREIGHGALSEKGVEVLLPDEEKFPYTVRVVSEVLSSNGSTSMASTCGSSLALMDAGVPMGAHVGGIAIGIVRESQNKYQLLTDIIGIEDFFGEMDFKVAGTEKGITAIQLDVKNMGLTHSQIVETVELATTARMKVLSVMNKALSAPRTSLSQYAPRVVMLTPPEDKIGEIIGPGGKNIKKIIADTGCEIDIDDSGKVSISGINKEKVEMAIEMIKSVYKEYAIGSEFDAHVLKMFPFGALVEIAPGKEGLLHVSRMGMGFVKDASNLFKEGDSLRVKLEEKDDRGKLRFALVKDEDKKEEVSQS</sequence>
<feature type="domain" description="S1 motif" evidence="6">
    <location>
        <begin position="622"/>
        <end position="692"/>
    </location>
</feature>
<dbReference type="CDD" id="cd11364">
    <property type="entry name" value="RNase_PH_PNPase_2"/>
    <property type="match status" value="1"/>
</dbReference>
<dbReference type="InterPro" id="IPR036345">
    <property type="entry name" value="ExoRNase_PH_dom2_sf"/>
</dbReference>
<dbReference type="Proteomes" id="UP000229554">
    <property type="component" value="Unassembled WGS sequence"/>
</dbReference>
<evidence type="ECO:0000256" key="1">
    <source>
        <dbReference type="ARBA" id="ARBA00007404"/>
    </source>
</evidence>
<comment type="subcellular location">
    <subcellularLocation>
        <location evidence="5">Cytoplasm</location>
    </subcellularLocation>
</comment>
<evidence type="ECO:0000259" key="6">
    <source>
        <dbReference type="PROSITE" id="PS50126"/>
    </source>
</evidence>
<comment type="catalytic activity">
    <reaction evidence="5">
        <text>RNA(n+1) + phosphate = RNA(n) + a ribonucleoside 5'-diphosphate</text>
        <dbReference type="Rhea" id="RHEA:22096"/>
        <dbReference type="Rhea" id="RHEA-COMP:14527"/>
        <dbReference type="Rhea" id="RHEA-COMP:17342"/>
        <dbReference type="ChEBI" id="CHEBI:43474"/>
        <dbReference type="ChEBI" id="CHEBI:57930"/>
        <dbReference type="ChEBI" id="CHEBI:140395"/>
        <dbReference type="EC" id="2.7.7.8"/>
    </reaction>
</comment>
<dbReference type="GO" id="GO:0003723">
    <property type="term" value="F:RNA binding"/>
    <property type="evidence" value="ECO:0007669"/>
    <property type="project" value="UniProtKB-UniRule"/>
</dbReference>
<dbReference type="InterPro" id="IPR015847">
    <property type="entry name" value="ExoRNase_PH_dom2"/>
</dbReference>
<dbReference type="SUPFAM" id="SSF54211">
    <property type="entry name" value="Ribosomal protein S5 domain 2-like"/>
    <property type="match status" value="2"/>
</dbReference>
<dbReference type="PIRSF" id="PIRSF005499">
    <property type="entry name" value="PNPase"/>
    <property type="match status" value="1"/>
</dbReference>
<evidence type="ECO:0000256" key="5">
    <source>
        <dbReference type="HAMAP-Rule" id="MF_01595"/>
    </source>
</evidence>
<dbReference type="GO" id="GO:0004654">
    <property type="term" value="F:polyribonucleotide nucleotidyltransferase activity"/>
    <property type="evidence" value="ECO:0007669"/>
    <property type="project" value="UniProtKB-UniRule"/>
</dbReference>
<dbReference type="Pfam" id="PF00013">
    <property type="entry name" value="KH_1"/>
    <property type="match status" value="1"/>
</dbReference>
<dbReference type="GO" id="GO:0000287">
    <property type="term" value="F:magnesium ion binding"/>
    <property type="evidence" value="ECO:0007669"/>
    <property type="project" value="UniProtKB-UniRule"/>
</dbReference>
<dbReference type="InterPro" id="IPR003029">
    <property type="entry name" value="S1_domain"/>
</dbReference>
<dbReference type="Gene3D" id="2.40.50.140">
    <property type="entry name" value="Nucleic acid-binding proteins"/>
    <property type="match status" value="1"/>
</dbReference>
<keyword evidence="4 5" id="KW-0694">RNA-binding</keyword>
<dbReference type="PROSITE" id="PS50084">
    <property type="entry name" value="KH_TYPE_1"/>
    <property type="match status" value="1"/>
</dbReference>
<evidence type="ECO:0000256" key="4">
    <source>
        <dbReference type="ARBA" id="ARBA00022884"/>
    </source>
</evidence>
<dbReference type="PROSITE" id="PS50126">
    <property type="entry name" value="S1"/>
    <property type="match status" value="1"/>
</dbReference>
<dbReference type="SMART" id="SM00322">
    <property type="entry name" value="KH"/>
    <property type="match status" value="1"/>
</dbReference>
<organism evidence="7 8">
    <name type="scientific">Candidatus Roizmanbacteria bacterium CG10_big_fil_rev_8_21_14_0_10_39_6</name>
    <dbReference type="NCBI Taxonomy" id="1974853"/>
    <lineage>
        <taxon>Bacteria</taxon>
        <taxon>Candidatus Roizmaniibacteriota</taxon>
    </lineage>
</organism>
<dbReference type="Gene3D" id="3.30.1370.10">
    <property type="entry name" value="K Homology domain, type 1"/>
    <property type="match status" value="1"/>
</dbReference>
<dbReference type="InterPro" id="IPR020568">
    <property type="entry name" value="Ribosomal_Su5_D2-typ_SF"/>
</dbReference>
<evidence type="ECO:0000313" key="7">
    <source>
        <dbReference type="EMBL" id="PJE62504.1"/>
    </source>
</evidence>
<accession>A0A2M8KRF4</accession>
<dbReference type="SUPFAM" id="SSF54791">
    <property type="entry name" value="Eukaryotic type KH-domain (KH-domain type I)"/>
    <property type="match status" value="1"/>
</dbReference>
<dbReference type="PANTHER" id="PTHR11252">
    <property type="entry name" value="POLYRIBONUCLEOTIDE NUCLEOTIDYLTRANSFERASE"/>
    <property type="match status" value="1"/>
</dbReference>
<dbReference type="SUPFAM" id="SSF50249">
    <property type="entry name" value="Nucleic acid-binding proteins"/>
    <property type="match status" value="1"/>
</dbReference>
<dbReference type="GO" id="GO:0006396">
    <property type="term" value="P:RNA processing"/>
    <property type="evidence" value="ECO:0007669"/>
    <property type="project" value="InterPro"/>
</dbReference>
<dbReference type="SMART" id="SM00316">
    <property type="entry name" value="S1"/>
    <property type="match status" value="1"/>
</dbReference>
<dbReference type="InterPro" id="IPR012162">
    <property type="entry name" value="PNPase"/>
</dbReference>
<dbReference type="FunFam" id="3.30.230.70:FF:000001">
    <property type="entry name" value="Polyribonucleotide nucleotidyltransferase"/>
    <property type="match status" value="1"/>
</dbReference>
<name>A0A2M8KRF4_9BACT</name>
<dbReference type="EC" id="2.7.7.8" evidence="5"/>
<evidence type="ECO:0000256" key="2">
    <source>
        <dbReference type="ARBA" id="ARBA00022679"/>
    </source>
</evidence>
<dbReference type="NCBIfam" id="NF008805">
    <property type="entry name" value="PRK11824.1"/>
    <property type="match status" value="1"/>
</dbReference>
<dbReference type="InterPro" id="IPR027408">
    <property type="entry name" value="PNPase/RNase_PH_dom_sf"/>
</dbReference>
<dbReference type="HAMAP" id="MF_01595">
    <property type="entry name" value="PNPase"/>
    <property type="match status" value="1"/>
</dbReference>
<protein>
    <recommendedName>
        <fullName evidence="5">Polyribonucleotide nucleotidyltransferase</fullName>
        <ecNumber evidence="5">2.7.7.8</ecNumber>
    </recommendedName>
    <alternativeName>
        <fullName evidence="5">Polynucleotide phosphorylase</fullName>
        <shortName evidence="5">PNPase</shortName>
    </alternativeName>
</protein>
<dbReference type="InterPro" id="IPR036456">
    <property type="entry name" value="PNPase_PH_RNA-bd_sf"/>
</dbReference>
<dbReference type="Pfam" id="PF01138">
    <property type="entry name" value="RNase_PH"/>
    <property type="match status" value="2"/>
</dbReference>
<dbReference type="SUPFAM" id="SSF55666">
    <property type="entry name" value="Ribonuclease PH domain 2-like"/>
    <property type="match status" value="2"/>
</dbReference>
<dbReference type="GO" id="GO:0006402">
    <property type="term" value="P:mRNA catabolic process"/>
    <property type="evidence" value="ECO:0007669"/>
    <property type="project" value="UniProtKB-UniRule"/>
</dbReference>
<dbReference type="Gene3D" id="3.30.230.70">
    <property type="entry name" value="GHMP Kinase, N-terminal domain"/>
    <property type="match status" value="2"/>
</dbReference>
<evidence type="ECO:0000313" key="8">
    <source>
        <dbReference type="Proteomes" id="UP000229554"/>
    </source>
</evidence>
<feature type="binding site" evidence="5">
    <location>
        <position position="492"/>
    </location>
    <ligand>
        <name>Mg(2+)</name>
        <dbReference type="ChEBI" id="CHEBI:18420"/>
    </ligand>
</feature>
<dbReference type="NCBIfam" id="TIGR03591">
    <property type="entry name" value="polynuc_phos"/>
    <property type="match status" value="1"/>
</dbReference>
<dbReference type="GO" id="GO:0005829">
    <property type="term" value="C:cytosol"/>
    <property type="evidence" value="ECO:0007669"/>
    <property type="project" value="TreeGrafter"/>
</dbReference>
<dbReference type="InterPro" id="IPR036612">
    <property type="entry name" value="KH_dom_type_1_sf"/>
</dbReference>
<evidence type="ECO:0000256" key="3">
    <source>
        <dbReference type="ARBA" id="ARBA00022695"/>
    </source>
</evidence>
<comment type="cofactor">
    <cofactor evidence="5">
        <name>Mg(2+)</name>
        <dbReference type="ChEBI" id="CHEBI:18420"/>
    </cofactor>
</comment>